<protein>
    <submittedName>
        <fullName evidence="2">Uncharacterized protein</fullName>
    </submittedName>
</protein>
<evidence type="ECO:0000313" key="3">
    <source>
        <dbReference type="Proteomes" id="UP001500368"/>
    </source>
</evidence>
<feature type="transmembrane region" description="Helical" evidence="1">
    <location>
        <begin position="32"/>
        <end position="50"/>
    </location>
</feature>
<keyword evidence="1" id="KW-0812">Transmembrane</keyword>
<comment type="caution">
    <text evidence="2">The sequence shown here is derived from an EMBL/GenBank/DDBJ whole genome shotgun (WGS) entry which is preliminary data.</text>
</comment>
<gene>
    <name evidence="2" type="ORF">GCM10025790_22720</name>
</gene>
<name>A0ABP9G0G8_9MICC</name>
<evidence type="ECO:0000256" key="1">
    <source>
        <dbReference type="SAM" id="Phobius"/>
    </source>
</evidence>
<keyword evidence="3" id="KW-1185">Reference proteome</keyword>
<reference evidence="3" key="1">
    <citation type="journal article" date="2019" name="Int. J. Syst. Evol. Microbiol.">
        <title>The Global Catalogue of Microorganisms (GCM) 10K type strain sequencing project: providing services to taxonomists for standard genome sequencing and annotation.</title>
        <authorList>
            <consortium name="The Broad Institute Genomics Platform"/>
            <consortium name="The Broad Institute Genome Sequencing Center for Infectious Disease"/>
            <person name="Wu L."/>
            <person name="Ma J."/>
        </authorList>
    </citation>
    <scope>NUCLEOTIDE SEQUENCE [LARGE SCALE GENOMIC DNA]</scope>
    <source>
        <strain evidence="3">JCM 19129</strain>
    </source>
</reference>
<dbReference type="Proteomes" id="UP001500368">
    <property type="component" value="Unassembled WGS sequence"/>
</dbReference>
<feature type="transmembrane region" description="Helical" evidence="1">
    <location>
        <begin position="56"/>
        <end position="73"/>
    </location>
</feature>
<dbReference type="RefSeq" id="WP_345478122.1">
    <property type="nucleotide sequence ID" value="NZ_BAABLW010000007.1"/>
</dbReference>
<keyword evidence="1" id="KW-0472">Membrane</keyword>
<organism evidence="2 3">
    <name type="scientific">Nesterenkonia rhizosphaerae</name>
    <dbReference type="NCBI Taxonomy" id="1348272"/>
    <lineage>
        <taxon>Bacteria</taxon>
        <taxon>Bacillati</taxon>
        <taxon>Actinomycetota</taxon>
        <taxon>Actinomycetes</taxon>
        <taxon>Micrococcales</taxon>
        <taxon>Micrococcaceae</taxon>
        <taxon>Nesterenkonia</taxon>
    </lineage>
</organism>
<sequence length="147" mass="16806">MNNLYMLTHLTGQTSQTERTAVIGFIEMRRRVLMILIFSGVPGLLVMLILTPILKAWAILALPIIIFTALWIFESRSRRGLQLRTWQHLTEKQKSARSGEVFHQCGRPVSVGDHWMRLVPASVPVQTFDPEPEDPFTTFNFHSAMNS</sequence>
<accession>A0ABP9G0G8</accession>
<dbReference type="EMBL" id="BAABLW010000007">
    <property type="protein sequence ID" value="GAA4924903.1"/>
    <property type="molecule type" value="Genomic_DNA"/>
</dbReference>
<proteinExistence type="predicted"/>
<keyword evidence="1" id="KW-1133">Transmembrane helix</keyword>
<evidence type="ECO:0000313" key="2">
    <source>
        <dbReference type="EMBL" id="GAA4924903.1"/>
    </source>
</evidence>